<reference evidence="1 2" key="1">
    <citation type="submission" date="2023-07" db="EMBL/GenBank/DDBJ databases">
        <title>Genomic Encyclopedia of Type Strains, Phase IV (KMG-IV): sequencing the most valuable type-strain genomes for metagenomic binning, comparative biology and taxonomic classification.</title>
        <authorList>
            <person name="Goeker M."/>
        </authorList>
    </citation>
    <scope>NUCLEOTIDE SEQUENCE [LARGE SCALE GENOMIC DNA]</scope>
    <source>
        <strain evidence="1 2">DSM 18695</strain>
    </source>
</reference>
<dbReference type="PIRSF" id="PIRSF032064">
    <property type="entry name" value="UCP032064"/>
    <property type="match status" value="1"/>
</dbReference>
<dbReference type="EMBL" id="JAUSVS010000009">
    <property type="protein sequence ID" value="MDQ0465950.1"/>
    <property type="molecule type" value="Genomic_DNA"/>
</dbReference>
<protein>
    <recommendedName>
        <fullName evidence="3">DUF721 domain-containing protein</fullName>
    </recommendedName>
</protein>
<keyword evidence="2" id="KW-1185">Reference proteome</keyword>
<dbReference type="InterPro" id="IPR007922">
    <property type="entry name" value="DciA-like"/>
</dbReference>
<sequence length="181" mass="19329">MRRPLPDPSEVAEILARRRTKPTPRPPPAAARSLGPLLKSLEAKFGQGAGALQTNWREIVGETLARHTEPVKLVKTRTGSILELRVAGPAAAIVQHQAPDILARASMKLGEGEVTKLRIVQGPIRGPGLAARPMAGRKRTKPPLDAAAEQALAEGLADQPDGPLKTALERLGREILRQGGR</sequence>
<evidence type="ECO:0000313" key="2">
    <source>
        <dbReference type="Proteomes" id="UP001228905"/>
    </source>
</evidence>
<comment type="caution">
    <text evidence="1">The sequence shown here is derived from an EMBL/GenBank/DDBJ whole genome shotgun (WGS) entry which is preliminary data.</text>
</comment>
<dbReference type="InterPro" id="IPR010593">
    <property type="entry name" value="DUF1159"/>
</dbReference>
<dbReference type="RefSeq" id="WP_307351695.1">
    <property type="nucleotide sequence ID" value="NZ_JAUSVS010000009.1"/>
</dbReference>
<accession>A0ABU0IVB9</accession>
<proteinExistence type="predicted"/>
<evidence type="ECO:0008006" key="3">
    <source>
        <dbReference type="Google" id="ProtNLM"/>
    </source>
</evidence>
<gene>
    <name evidence="1" type="ORF">QO010_003743</name>
</gene>
<organism evidence="1 2">
    <name type="scientific">Caulobacter ginsengisoli</name>
    <dbReference type="NCBI Taxonomy" id="400775"/>
    <lineage>
        <taxon>Bacteria</taxon>
        <taxon>Pseudomonadati</taxon>
        <taxon>Pseudomonadota</taxon>
        <taxon>Alphaproteobacteria</taxon>
        <taxon>Caulobacterales</taxon>
        <taxon>Caulobacteraceae</taxon>
        <taxon>Caulobacter</taxon>
    </lineage>
</organism>
<evidence type="ECO:0000313" key="1">
    <source>
        <dbReference type="EMBL" id="MDQ0465950.1"/>
    </source>
</evidence>
<dbReference type="Pfam" id="PF05258">
    <property type="entry name" value="DciA"/>
    <property type="match status" value="1"/>
</dbReference>
<name>A0ABU0IVB9_9CAUL</name>
<dbReference type="Proteomes" id="UP001228905">
    <property type="component" value="Unassembled WGS sequence"/>
</dbReference>